<dbReference type="AlphaFoldDB" id="H6C6T4"/>
<feature type="region of interest" description="Disordered" evidence="1">
    <location>
        <begin position="39"/>
        <end position="61"/>
    </location>
</feature>
<proteinExistence type="predicted"/>
<keyword evidence="4" id="KW-1185">Reference proteome</keyword>
<dbReference type="GeneID" id="20312059"/>
<dbReference type="Proteomes" id="UP000007304">
    <property type="component" value="Unassembled WGS sequence"/>
</dbReference>
<dbReference type="HOGENOM" id="CLU_1855282_0_0_1"/>
<evidence type="ECO:0000313" key="3">
    <source>
        <dbReference type="EMBL" id="EHY59430.1"/>
    </source>
</evidence>
<sequence length="138" mass="15843">MVLVVHLILCLGSTRMGCRLELHRGVHWKLLKGGSAPHQHETPMCERHPSSPVNLQRHEAKPSPAQPKPWCAVVLVLCFRGEWLVLTHVKLAHSLAVKPIQVQYRYRYSGPRSHTHTTRTRTRTKTCSEPKSMIRYLI</sequence>
<gene>
    <name evidence="3" type="ORF">HMPREF1120_07420</name>
</gene>
<accession>H6C6T4</accession>
<organism evidence="3 4">
    <name type="scientific">Exophiala dermatitidis (strain ATCC 34100 / CBS 525.76 / NIH/UT8656)</name>
    <name type="common">Black yeast</name>
    <name type="synonym">Wangiella dermatitidis</name>
    <dbReference type="NCBI Taxonomy" id="858893"/>
    <lineage>
        <taxon>Eukaryota</taxon>
        <taxon>Fungi</taxon>
        <taxon>Dikarya</taxon>
        <taxon>Ascomycota</taxon>
        <taxon>Pezizomycotina</taxon>
        <taxon>Eurotiomycetes</taxon>
        <taxon>Chaetothyriomycetidae</taxon>
        <taxon>Chaetothyriales</taxon>
        <taxon>Herpotrichiellaceae</taxon>
        <taxon>Exophiala</taxon>
    </lineage>
</organism>
<evidence type="ECO:0008006" key="5">
    <source>
        <dbReference type="Google" id="ProtNLM"/>
    </source>
</evidence>
<dbReference type="RefSeq" id="XP_009159891.1">
    <property type="nucleotide sequence ID" value="XM_009161643.1"/>
</dbReference>
<evidence type="ECO:0000256" key="1">
    <source>
        <dbReference type="SAM" id="MobiDB-lite"/>
    </source>
</evidence>
<keyword evidence="2" id="KW-0732">Signal</keyword>
<reference evidence="3" key="1">
    <citation type="submission" date="2011-07" db="EMBL/GenBank/DDBJ databases">
        <title>The Genome Sequence of Exophiala (Wangiella) dermatitidis NIH/UT8656.</title>
        <authorList>
            <consortium name="The Broad Institute Genome Sequencing Platform"/>
            <person name="Cuomo C."/>
            <person name="Wang Z."/>
            <person name="Hunicke-Smith S."/>
            <person name="Szanislo P.J."/>
            <person name="Earl A."/>
            <person name="Young S.K."/>
            <person name="Zeng Q."/>
            <person name="Gargeya S."/>
            <person name="Fitzgerald M."/>
            <person name="Haas B."/>
            <person name="Abouelleil A."/>
            <person name="Alvarado L."/>
            <person name="Arachchi H.M."/>
            <person name="Berlin A."/>
            <person name="Brown A."/>
            <person name="Chapman S.B."/>
            <person name="Chen Z."/>
            <person name="Dunbar C."/>
            <person name="Freedman E."/>
            <person name="Gearin G."/>
            <person name="Gellesch M."/>
            <person name="Goldberg J."/>
            <person name="Griggs A."/>
            <person name="Gujja S."/>
            <person name="Heiman D."/>
            <person name="Howarth C."/>
            <person name="Larson L."/>
            <person name="Lui A."/>
            <person name="MacDonald P.J.P."/>
            <person name="Montmayeur A."/>
            <person name="Murphy C."/>
            <person name="Neiman D."/>
            <person name="Pearson M."/>
            <person name="Priest M."/>
            <person name="Roberts A."/>
            <person name="Saif S."/>
            <person name="Shea T."/>
            <person name="Shenoy N."/>
            <person name="Sisk P."/>
            <person name="Stolte C."/>
            <person name="Sykes S."/>
            <person name="Wortman J."/>
            <person name="Nusbaum C."/>
            <person name="Birren B."/>
        </authorList>
    </citation>
    <scope>NUCLEOTIDE SEQUENCE</scope>
    <source>
        <strain evidence="3">NIH/UT8656</strain>
    </source>
</reference>
<dbReference type="InParanoid" id="H6C6T4"/>
<dbReference type="EMBL" id="JH226135">
    <property type="protein sequence ID" value="EHY59430.1"/>
    <property type="molecule type" value="Genomic_DNA"/>
</dbReference>
<feature type="compositionally biased region" description="Basic and acidic residues" evidence="1">
    <location>
        <begin position="39"/>
        <end position="49"/>
    </location>
</feature>
<evidence type="ECO:0000256" key="2">
    <source>
        <dbReference type="SAM" id="SignalP"/>
    </source>
</evidence>
<evidence type="ECO:0000313" key="4">
    <source>
        <dbReference type="Proteomes" id="UP000007304"/>
    </source>
</evidence>
<dbReference type="VEuPathDB" id="FungiDB:HMPREF1120_07420"/>
<protein>
    <recommendedName>
        <fullName evidence="5">Secreted protein</fullName>
    </recommendedName>
</protein>
<name>H6C6T4_EXODN</name>
<feature type="chain" id="PRO_5003602965" description="Secreted protein" evidence="2">
    <location>
        <begin position="18"/>
        <end position="138"/>
    </location>
</feature>
<feature type="signal peptide" evidence="2">
    <location>
        <begin position="1"/>
        <end position="17"/>
    </location>
</feature>